<dbReference type="Pfam" id="PF14827">
    <property type="entry name" value="dCache_3"/>
    <property type="match status" value="1"/>
</dbReference>
<proteinExistence type="predicted"/>
<keyword evidence="2" id="KW-1133">Transmembrane helix</keyword>
<feature type="signal peptide" evidence="3">
    <location>
        <begin position="1"/>
        <end position="22"/>
    </location>
</feature>
<dbReference type="SUPFAM" id="SSF103190">
    <property type="entry name" value="Sensory domain-like"/>
    <property type="match status" value="1"/>
</dbReference>
<protein>
    <recommendedName>
        <fullName evidence="4">Double Cache domain-containing protein</fullName>
    </recommendedName>
</protein>
<dbReference type="EMBL" id="AP025591">
    <property type="protein sequence ID" value="BDG04873.1"/>
    <property type="molecule type" value="Genomic_DNA"/>
</dbReference>
<feature type="region of interest" description="Disordered" evidence="1">
    <location>
        <begin position="377"/>
        <end position="397"/>
    </location>
</feature>
<evidence type="ECO:0000313" key="6">
    <source>
        <dbReference type="Proteomes" id="UP001162891"/>
    </source>
</evidence>
<dbReference type="Proteomes" id="UP001162891">
    <property type="component" value="Chromosome"/>
</dbReference>
<feature type="domain" description="Double Cache" evidence="4">
    <location>
        <begin position="53"/>
        <end position="290"/>
    </location>
</feature>
<keyword evidence="6" id="KW-1185">Reference proteome</keyword>
<sequence>MRSLSLQLKLLLAVAVLSVAFAAGSARLAAAIFERRVEDGALQTLRRAADAFDAQERSEIEKLAATLDVLLANDELREAFVARDRERLLALANRLFPTMRERDRITHWYFIAPEDRTVFLRVHKPELSGDRIERVTLRRAADTGDLGAGKELGRTAFALRCVRPWYHRGQLVGYMELAEEIDHFLTTMKSRTGDEYGLLVKKKYLDEKAWAQVLGPRANTWNDRADVVVVDTTTFTDGIIDFDGDLDAVPDGGAFSGELVRGDRSFVRGVFPVRDAAGRKVGGLFVQHDFTAPHSAMRAGALQVFLVLIALGVLLAAAIGLTTHRIVFAPLERLRRRLEAEAARERLPPGRVVDLSDDEIARLEALLDRALFPSRHRDVASRPGDTGPAKDVLSSDG</sequence>
<keyword evidence="2" id="KW-0472">Membrane</keyword>
<keyword evidence="3" id="KW-0732">Signal</keyword>
<dbReference type="InterPro" id="IPR029151">
    <property type="entry name" value="Sensor-like_sf"/>
</dbReference>
<reference evidence="6" key="1">
    <citation type="journal article" date="2022" name="Int. J. Syst. Evol. Microbiol.">
        <title>Anaeromyxobacter oryzae sp. nov., Anaeromyxobacter diazotrophicus sp. nov. and Anaeromyxobacter paludicola sp. nov., isolated from paddy soils.</title>
        <authorList>
            <person name="Itoh H."/>
            <person name="Xu Z."/>
            <person name="Mise K."/>
            <person name="Masuda Y."/>
            <person name="Ushijima N."/>
            <person name="Hayakawa C."/>
            <person name="Shiratori Y."/>
            <person name="Senoo K."/>
        </authorList>
    </citation>
    <scope>NUCLEOTIDE SEQUENCE [LARGE SCALE GENOMIC DNA]</scope>
    <source>
        <strain evidence="6">Red232</strain>
    </source>
</reference>
<evidence type="ECO:0000256" key="2">
    <source>
        <dbReference type="SAM" id="Phobius"/>
    </source>
</evidence>
<name>A0ABN6MZ86_9BACT</name>
<accession>A0ABN6MZ86</accession>
<organism evidence="5 6">
    <name type="scientific">Anaeromyxobacter oryzae</name>
    <dbReference type="NCBI Taxonomy" id="2918170"/>
    <lineage>
        <taxon>Bacteria</taxon>
        <taxon>Pseudomonadati</taxon>
        <taxon>Myxococcota</taxon>
        <taxon>Myxococcia</taxon>
        <taxon>Myxococcales</taxon>
        <taxon>Cystobacterineae</taxon>
        <taxon>Anaeromyxobacteraceae</taxon>
        <taxon>Anaeromyxobacter</taxon>
    </lineage>
</organism>
<evidence type="ECO:0000256" key="3">
    <source>
        <dbReference type="SAM" id="SignalP"/>
    </source>
</evidence>
<gene>
    <name evidence="5" type="ORF">AMOR_38690</name>
</gene>
<dbReference type="InterPro" id="IPR029150">
    <property type="entry name" value="dCache_3"/>
</dbReference>
<keyword evidence="2" id="KW-0812">Transmembrane</keyword>
<evidence type="ECO:0000256" key="1">
    <source>
        <dbReference type="SAM" id="MobiDB-lite"/>
    </source>
</evidence>
<feature type="transmembrane region" description="Helical" evidence="2">
    <location>
        <begin position="304"/>
        <end position="328"/>
    </location>
</feature>
<feature type="chain" id="PRO_5045786674" description="Double Cache domain-containing protein" evidence="3">
    <location>
        <begin position="23"/>
        <end position="397"/>
    </location>
</feature>
<dbReference type="RefSeq" id="WP_248353379.1">
    <property type="nucleotide sequence ID" value="NZ_AP025591.1"/>
</dbReference>
<evidence type="ECO:0000259" key="4">
    <source>
        <dbReference type="Pfam" id="PF14827"/>
    </source>
</evidence>
<evidence type="ECO:0000313" key="5">
    <source>
        <dbReference type="EMBL" id="BDG04873.1"/>
    </source>
</evidence>